<feature type="domain" description="BPTI/Kunitz inhibitor" evidence="2">
    <location>
        <begin position="728"/>
        <end position="781"/>
    </location>
</feature>
<dbReference type="PANTHER" id="PTHR46339">
    <property type="entry name" value="PROTEIN CBG15282-RELATED"/>
    <property type="match status" value="1"/>
</dbReference>
<evidence type="ECO:0000313" key="3">
    <source>
        <dbReference type="EMBL" id="VDN07003.1"/>
    </source>
</evidence>
<dbReference type="Proteomes" id="UP000276776">
    <property type="component" value="Unassembled WGS sequence"/>
</dbReference>
<dbReference type="GO" id="GO:0004867">
    <property type="term" value="F:serine-type endopeptidase inhibitor activity"/>
    <property type="evidence" value="ECO:0007669"/>
    <property type="project" value="InterPro"/>
</dbReference>
<feature type="domain" description="BPTI/Kunitz inhibitor" evidence="2">
    <location>
        <begin position="1034"/>
        <end position="1084"/>
    </location>
</feature>
<dbReference type="SMART" id="SM00289">
    <property type="entry name" value="WR1"/>
    <property type="match status" value="7"/>
</dbReference>
<name>A0A0N5D8F5_THECL</name>
<feature type="domain" description="BPTI/Kunitz inhibitor" evidence="2">
    <location>
        <begin position="267"/>
        <end position="317"/>
    </location>
</feature>
<feature type="domain" description="BPTI/Kunitz inhibitor" evidence="2">
    <location>
        <begin position="829"/>
        <end position="879"/>
    </location>
</feature>
<evidence type="ECO:0000259" key="2">
    <source>
        <dbReference type="PROSITE" id="PS50279"/>
    </source>
</evidence>
<dbReference type="InterPro" id="IPR036880">
    <property type="entry name" value="Kunitz_BPTI_sf"/>
</dbReference>
<organism evidence="5">
    <name type="scientific">Thelazia callipaeda</name>
    <name type="common">Oriental eyeworm</name>
    <name type="synonym">Parasitic nematode</name>
    <dbReference type="NCBI Taxonomy" id="103827"/>
    <lineage>
        <taxon>Eukaryota</taxon>
        <taxon>Metazoa</taxon>
        <taxon>Ecdysozoa</taxon>
        <taxon>Nematoda</taxon>
        <taxon>Chromadorea</taxon>
        <taxon>Rhabditida</taxon>
        <taxon>Spirurina</taxon>
        <taxon>Spiruromorpha</taxon>
        <taxon>Thelazioidea</taxon>
        <taxon>Thelaziidae</taxon>
        <taxon>Thelazia</taxon>
    </lineage>
</organism>
<reference evidence="3 4" key="2">
    <citation type="submission" date="2018-11" db="EMBL/GenBank/DDBJ databases">
        <authorList>
            <consortium name="Pathogen Informatics"/>
        </authorList>
    </citation>
    <scope>NUCLEOTIDE SEQUENCE [LARGE SCALE GENOMIC DNA]</scope>
</reference>
<dbReference type="InterPro" id="IPR002223">
    <property type="entry name" value="Kunitz_BPTI"/>
</dbReference>
<dbReference type="CDD" id="cd00109">
    <property type="entry name" value="Kunitz-type"/>
    <property type="match status" value="2"/>
</dbReference>
<evidence type="ECO:0000313" key="5">
    <source>
        <dbReference type="WBParaSite" id="TCLT_0000938601-mRNA-1"/>
    </source>
</evidence>
<feature type="domain" description="BPTI/Kunitz inhibitor" evidence="2">
    <location>
        <begin position="619"/>
        <end position="669"/>
    </location>
</feature>
<dbReference type="EMBL" id="UYYF01004784">
    <property type="protein sequence ID" value="VDN07003.1"/>
    <property type="molecule type" value="Genomic_DNA"/>
</dbReference>
<dbReference type="Pfam" id="PF14625">
    <property type="entry name" value="Lustrin_cystein"/>
    <property type="match status" value="8"/>
</dbReference>
<dbReference type="PROSITE" id="PS50279">
    <property type="entry name" value="BPTI_KUNITZ_2"/>
    <property type="match status" value="12"/>
</dbReference>
<dbReference type="OrthoDB" id="4473401at2759"/>
<sequence>MRCELFYWSGCCANANNFPSIHSCQRSCEGFYNAVLAKHLVKVVGYLHYKSAQRNKLIAVDPCQQNLEQGYGDVSIRRYYFNKSTKTCEQFNYHGNSGNRNNFQSLQECQQQCPEKPNPCAFGSSIPAVPCYGGNTCTVNQFCHIGQFQETTVCCNRSPNGNQCGQVLVPGLGNAHLQRWYFNITSQYCQPFIYKGLQGNENNFLSPSECQSTCFVNPCALGEPYRSQNDIVHCSSKSSTSCPSGYFCHFGAMLQTTVCCPKLGNACEQPVDRGEGSYQLQRWYWNGASQRCIHFVYGGLKGTQNNFLSEESCEKACYVSKNPCALGAPQQTSNKRPLSCSSSYNICGPTYWCHIGAEPETTVCCPGRGHNFFILRNYCTVGVIVSYIHVFKLHFSKIKLFYITVEGSAICQLPLSVGFGNANLQRWYFNPSTQTCIPFSYGGMFGNQNNFLTYQGCKKVCPGFVNPCVSGDPEVDEHGNIMTCSISFNSCSPAFWCHIGADSKTTVLLDICELPVSIGEGSANLQRWYFNTVTQKCNQFNYGGLRGNQNNFITEHQCEQTCPVFVNPCATGSPQMGVNNRPQMCNSQSECNVDFWCHIGSGPESNVCCPGKVSGYAICSQPMVSGTGSASLKRWYYDVNSRQCLPFIYHGLKGNQNNFLSQQQCQLACPAYVNVCPEGDPLINSITNQPQSCTFEEMNCGPNYWCHLGLVPSEYQCCPGKETKLEVCQLPKSLGVLGAAEPPATRWYYEPATMACKTFQYNGRKGNQNNFLTKADCEATCPVFINPCNRPIALPAQSCSPSQECTSGSYCHYGLTPETTICCPLGNRCELPKVVGTGNGSLQRWFYNPQKGICEIFIYRGLHGNANNYLSKESCEMACQINPCANGREDSPFTYVTTQMHSCPSGYWCNPGVSPLTTVCCPGAVSDPCNLPVITGEGTDQLERYYYDRISQTCKMFTYGGMKGNQNNFLSKEACQLRCHPLDNPCIGQPASTATGQVLFCSSTNKEMCPVNFWCHIGATPQTTVCCPGATNPCSVPLSPGTGNAGLSRWYYNPDDRECLPFQYNGKRGNQNNFESQADCARTCPEQLCLLSIDRGACNGHETRYAFDRQQNQCISFDYTSCGGNLNNFHSLTDCISTCGQIGF</sequence>
<feature type="domain" description="BPTI/Kunitz inhibitor" evidence="2">
    <location>
        <begin position="512"/>
        <end position="562"/>
    </location>
</feature>
<keyword evidence="1" id="KW-1015">Disulfide bond</keyword>
<feature type="domain" description="BPTI/Kunitz inhibitor" evidence="2">
    <location>
        <begin position="63"/>
        <end position="113"/>
    </location>
</feature>
<keyword evidence="4" id="KW-1185">Reference proteome</keyword>
<dbReference type="PRINTS" id="PR00759">
    <property type="entry name" value="BASICPTASE"/>
</dbReference>
<feature type="domain" description="BPTI/Kunitz inhibitor" evidence="2">
    <location>
        <begin position="155"/>
        <end position="214"/>
    </location>
</feature>
<feature type="domain" description="BPTI/Kunitz inhibitor" evidence="2">
    <location>
        <begin position="929"/>
        <end position="979"/>
    </location>
</feature>
<dbReference type="InterPro" id="IPR053014">
    <property type="entry name" value="Cuticle_assoc_divergent"/>
</dbReference>
<dbReference type="Gene3D" id="4.10.410.10">
    <property type="entry name" value="Pancreatic trypsin inhibitor Kunitz domain"/>
    <property type="match status" value="12"/>
</dbReference>
<feature type="domain" description="BPTI/Kunitz inhibitor" evidence="2">
    <location>
        <begin position="1089"/>
        <end position="1139"/>
    </location>
</feature>
<dbReference type="CDD" id="cd22593">
    <property type="entry name" value="Kunitz_conkunitzin"/>
    <property type="match status" value="10"/>
</dbReference>
<evidence type="ECO:0000256" key="1">
    <source>
        <dbReference type="ARBA" id="ARBA00023157"/>
    </source>
</evidence>
<dbReference type="SUPFAM" id="SSF57362">
    <property type="entry name" value="BPTI-like"/>
    <property type="match status" value="12"/>
</dbReference>
<dbReference type="WBParaSite" id="TCLT_0000938601-mRNA-1">
    <property type="protein sequence ID" value="TCLT_0000938601-mRNA-1"/>
    <property type="gene ID" value="TCLT_0000938601"/>
</dbReference>
<feature type="domain" description="BPTI/Kunitz inhibitor" evidence="2">
    <location>
        <begin position="411"/>
        <end position="461"/>
    </location>
</feature>
<gene>
    <name evidence="3" type="ORF">TCLT_LOCUS9375</name>
</gene>
<dbReference type="STRING" id="103827.A0A0N5D8F5"/>
<proteinExistence type="predicted"/>
<dbReference type="Pfam" id="PF00014">
    <property type="entry name" value="Kunitz_BPTI"/>
    <property type="match status" value="12"/>
</dbReference>
<reference evidence="5" key="1">
    <citation type="submission" date="2016-04" db="UniProtKB">
        <authorList>
            <consortium name="WormBaseParasite"/>
        </authorList>
    </citation>
    <scope>IDENTIFICATION</scope>
</reference>
<evidence type="ECO:0000313" key="4">
    <source>
        <dbReference type="Proteomes" id="UP000276776"/>
    </source>
</evidence>
<dbReference type="InterPro" id="IPR028150">
    <property type="entry name" value="Lustrin_cystein"/>
</dbReference>
<dbReference type="InterPro" id="IPR006150">
    <property type="entry name" value="Cys_repeat_1"/>
</dbReference>
<dbReference type="AlphaFoldDB" id="A0A0N5D8F5"/>
<protein>
    <submittedName>
        <fullName evidence="5">Kunitz/Bovine pancreatic trypsin inhibitor domain protein</fullName>
    </submittedName>
</protein>
<dbReference type="OMA" id="NQFCHIG"/>
<accession>A0A0N5D8F5</accession>
<feature type="domain" description="BPTI/Kunitz inhibitor" evidence="2">
    <location>
        <begin position="1"/>
        <end position="28"/>
    </location>
</feature>
<dbReference type="FunFam" id="4.10.410.10:FF:000005">
    <property type="entry name" value="Pancreatic trypsin inhibitor"/>
    <property type="match status" value="1"/>
</dbReference>
<dbReference type="SMART" id="SM00131">
    <property type="entry name" value="KU"/>
    <property type="match status" value="11"/>
</dbReference>